<keyword evidence="1" id="KW-1133">Transmembrane helix</keyword>
<evidence type="ECO:0000256" key="1">
    <source>
        <dbReference type="SAM" id="Phobius"/>
    </source>
</evidence>
<keyword evidence="1" id="KW-0812">Transmembrane</keyword>
<dbReference type="AlphaFoldDB" id="A0A449A2K2"/>
<dbReference type="EMBL" id="CP047225">
    <property type="protein sequence ID" value="QIW62621.1"/>
    <property type="molecule type" value="Genomic_DNA"/>
</dbReference>
<dbReference type="EMBL" id="LR214950">
    <property type="protein sequence ID" value="VEU58457.1"/>
    <property type="molecule type" value="Genomic_DNA"/>
</dbReference>
<organism evidence="3 4">
    <name type="scientific">Mycoplasmopsis gallinacea</name>
    <dbReference type="NCBI Taxonomy" id="29556"/>
    <lineage>
        <taxon>Bacteria</taxon>
        <taxon>Bacillati</taxon>
        <taxon>Mycoplasmatota</taxon>
        <taxon>Mycoplasmoidales</taxon>
        <taxon>Metamycoplasmataceae</taxon>
        <taxon>Mycoplasmopsis</taxon>
    </lineage>
</organism>
<evidence type="ECO:0000313" key="2">
    <source>
        <dbReference type="EMBL" id="QIW62621.1"/>
    </source>
</evidence>
<evidence type="ECO:0000313" key="5">
    <source>
        <dbReference type="Proteomes" id="UP000503310"/>
    </source>
</evidence>
<reference evidence="3 4" key="1">
    <citation type="submission" date="2019-01" db="EMBL/GenBank/DDBJ databases">
        <authorList>
            <consortium name="Pathogen Informatics"/>
        </authorList>
    </citation>
    <scope>NUCLEOTIDE SEQUENCE [LARGE SCALE GENOMIC DNA]</scope>
    <source>
        <strain evidence="3 4">NCTC10183</strain>
    </source>
</reference>
<protein>
    <submittedName>
        <fullName evidence="3">Uncharacterized protein</fullName>
    </submittedName>
</protein>
<proteinExistence type="predicted"/>
<gene>
    <name evidence="2" type="ORF">GOQ20_04400</name>
    <name evidence="3" type="ORF">NCTC10183_00208</name>
</gene>
<sequence length="151" mass="17836">MVKSNIYKRVERTFFILFTAILLLFIFISFFIKDGYSYFLGYAIGALSVFLTYKVNFMVSFFIFIRPKKSAFFFGFLKFLLVLLWWAIITIAIVQIDLDFHAYLKREADNSLWYTLAPINIFTYVFGASMIFISIMVAHIFEAIKIKKMKK</sequence>
<keyword evidence="4" id="KW-1185">Reference proteome</keyword>
<feature type="transmembrane region" description="Helical" evidence="1">
    <location>
        <begin position="12"/>
        <end position="32"/>
    </location>
</feature>
<feature type="transmembrane region" description="Helical" evidence="1">
    <location>
        <begin position="72"/>
        <end position="96"/>
    </location>
</feature>
<evidence type="ECO:0000313" key="4">
    <source>
        <dbReference type="Proteomes" id="UP000290568"/>
    </source>
</evidence>
<feature type="transmembrane region" description="Helical" evidence="1">
    <location>
        <begin position="116"/>
        <end position="141"/>
    </location>
</feature>
<reference evidence="2 5" key="2">
    <citation type="submission" date="2019-12" db="EMBL/GenBank/DDBJ databases">
        <title>Sequencing and analysis of the whole genome of Mycoplasma gallinaceum strain Peacock20181011.</title>
        <authorList>
            <person name="Liu X."/>
            <person name="Qin Z."/>
            <person name="Xu H."/>
        </authorList>
    </citation>
    <scope>NUCLEOTIDE SEQUENCE [LARGE SCALE GENOMIC DNA]</scope>
    <source>
        <strain evidence="2 5">Peacock20181011</strain>
    </source>
</reference>
<accession>A0A449A2K2</accession>
<dbReference type="Proteomes" id="UP000503310">
    <property type="component" value="Chromosome"/>
</dbReference>
<dbReference type="Proteomes" id="UP000290568">
    <property type="component" value="Chromosome"/>
</dbReference>
<keyword evidence="1" id="KW-0472">Membrane</keyword>
<name>A0A449A2K2_9BACT</name>
<feature type="transmembrane region" description="Helical" evidence="1">
    <location>
        <begin position="38"/>
        <end position="65"/>
    </location>
</feature>
<evidence type="ECO:0000313" key="3">
    <source>
        <dbReference type="EMBL" id="VEU58457.1"/>
    </source>
</evidence>
<dbReference type="RefSeq" id="WP_129620124.1">
    <property type="nucleotide sequence ID" value="NZ_CP047225.1"/>
</dbReference>